<dbReference type="RefSeq" id="WP_216878400.1">
    <property type="nucleotide sequence ID" value="NZ_JAERQM010000007.1"/>
</dbReference>
<gene>
    <name evidence="2" type="ORF">JJQ90_21895</name>
</gene>
<sequence>MSAPDGQEDRRRMFRIHAVVILSEPTASLPAGRITSSFRNGRPARLAPGTRKSGNPLVLLYMNIPYTILRVDHPVPDSVIEAAAAQASWWPEAGKATRRHAAHLIIAPVEPTDESPRGDGFTVAFTLTEIAAAVVAAMPSAIAVYWPTSGVLQPAARAADFVGALAYNRLWLHPHLFGGPGQAFGIVLRGLDALIGHDLVVEPTNVVPPEDLHWRAMHVADRLMRQIPTLRDGDIVGFSETERGRVRLGAWPGMPGLVYRLTMEVDEAKPTATTATASTNPGVAYRAERAAADARHAGTAMRRYSKMLVSLSSTCLRGDKPALTYPARANPAHPPLSGDFGEAGWGGGRGWDRLRTPEAMGTPIRFQSRARRAEQIGDVIGSTFLGTMVIVSNKAAALMREFEPEGVDTHPVEITLATGEVVLEGSFHLFEATRDIPAVDLEVSGWRWISGWQGVLRLEWTKPDGNDVPRYLLRDEVLPDSTHLFRDRRLPGGGPIWVSNALREAMVAQGITGPGFAWGDRGWHTMSLEPQRKRGKEA</sequence>
<accession>A0ABS6HD91</accession>
<comment type="caution">
    <text evidence="2">The sequence shown here is derived from an EMBL/GenBank/DDBJ whole genome shotgun (WGS) entry which is preliminary data.</text>
</comment>
<dbReference type="Proteomes" id="UP000689967">
    <property type="component" value="Unassembled WGS sequence"/>
</dbReference>
<dbReference type="Pfam" id="PF07791">
    <property type="entry name" value="Imm11"/>
    <property type="match status" value="1"/>
</dbReference>
<evidence type="ECO:0000313" key="2">
    <source>
        <dbReference type="EMBL" id="MBU8546389.1"/>
    </source>
</evidence>
<reference evidence="2 3" key="1">
    <citation type="submission" date="2021-01" db="EMBL/GenBank/DDBJ databases">
        <title>Roseomonas sp. nov, a bacterium isolated from an oil production mixture in Yumen Oilfield.</title>
        <authorList>
            <person name="Wu D."/>
        </authorList>
    </citation>
    <scope>NUCLEOTIDE SEQUENCE [LARGE SCALE GENOMIC DNA]</scope>
    <source>
        <strain evidence="2 3">ROY-5-3</strain>
    </source>
</reference>
<protein>
    <recommendedName>
        <fullName evidence="1">Immunity MXAN-0049 protein domain-containing protein</fullName>
    </recommendedName>
</protein>
<evidence type="ECO:0000313" key="3">
    <source>
        <dbReference type="Proteomes" id="UP000689967"/>
    </source>
</evidence>
<dbReference type="EMBL" id="JAERQM010000007">
    <property type="protein sequence ID" value="MBU8546389.1"/>
    <property type="molecule type" value="Genomic_DNA"/>
</dbReference>
<dbReference type="InterPro" id="IPR012433">
    <property type="entry name" value="Imm11"/>
</dbReference>
<name>A0ABS6HD91_9PROT</name>
<feature type="domain" description="Immunity MXAN-0049 protein" evidence="1">
    <location>
        <begin position="362"/>
        <end position="516"/>
    </location>
</feature>
<proteinExistence type="predicted"/>
<keyword evidence="3" id="KW-1185">Reference proteome</keyword>
<organism evidence="2 3">
    <name type="scientific">Falsiroseomonas oleicola</name>
    <dbReference type="NCBI Taxonomy" id="2801474"/>
    <lineage>
        <taxon>Bacteria</taxon>
        <taxon>Pseudomonadati</taxon>
        <taxon>Pseudomonadota</taxon>
        <taxon>Alphaproteobacteria</taxon>
        <taxon>Acetobacterales</taxon>
        <taxon>Roseomonadaceae</taxon>
        <taxon>Falsiroseomonas</taxon>
    </lineage>
</organism>
<evidence type="ECO:0000259" key="1">
    <source>
        <dbReference type="Pfam" id="PF07791"/>
    </source>
</evidence>